<reference evidence="2 3" key="1">
    <citation type="submission" date="2020-04" db="EMBL/GenBank/DDBJ databases">
        <title>Characterization and engineering of Streptomyces griseofuscus DSM40191 as a potential heterologous host for expression of BGCs.</title>
        <authorList>
            <person name="Gren T."/>
            <person name="Whitford C.M."/>
            <person name="Mohite O.S."/>
            <person name="Joergensen T.S."/>
            <person name="Nielsen J.B."/>
            <person name="Lee S.Y."/>
            <person name="Weber T."/>
        </authorList>
    </citation>
    <scope>NUCLEOTIDE SEQUENCE [LARGE SCALE GENOMIC DNA]</scope>
    <source>
        <strain evidence="2 3">DSM 40191</strain>
    </source>
</reference>
<evidence type="ECO:0000259" key="1">
    <source>
        <dbReference type="Pfam" id="PF08530"/>
    </source>
</evidence>
<dbReference type="EMBL" id="CP051006">
    <property type="protein sequence ID" value="QNT90627.1"/>
    <property type="molecule type" value="Genomic_DNA"/>
</dbReference>
<gene>
    <name evidence="2" type="ORF">HEP81_00290</name>
</gene>
<sequence length="67" mass="7226">MPLWPAFHRFAAGHRVGIQVATGAHPGYTRNPGTGEPALTATVTVRADKEISHDTARPSRIDLPVRV</sequence>
<dbReference type="Gene3D" id="2.60.120.260">
    <property type="entry name" value="Galactose-binding domain-like"/>
    <property type="match status" value="1"/>
</dbReference>
<evidence type="ECO:0000313" key="2">
    <source>
        <dbReference type="EMBL" id="QNT90627.1"/>
    </source>
</evidence>
<name>A0A7H1PRE7_9ACTN</name>
<dbReference type="GeneID" id="91467716"/>
<dbReference type="InterPro" id="IPR008979">
    <property type="entry name" value="Galactose-bd-like_sf"/>
</dbReference>
<dbReference type="Pfam" id="PF08530">
    <property type="entry name" value="PepX_C"/>
    <property type="match status" value="1"/>
</dbReference>
<dbReference type="Proteomes" id="UP000516422">
    <property type="component" value="Chromosome"/>
</dbReference>
<feature type="domain" description="Xaa-Pro dipeptidyl-peptidase C-terminal" evidence="1">
    <location>
        <begin position="3"/>
        <end position="61"/>
    </location>
</feature>
<dbReference type="SUPFAM" id="SSF49785">
    <property type="entry name" value="Galactose-binding domain-like"/>
    <property type="match status" value="1"/>
</dbReference>
<dbReference type="AlphaFoldDB" id="A0A7H1PRE7"/>
<dbReference type="KEGG" id="sgf:HEP81_00290"/>
<evidence type="ECO:0000313" key="3">
    <source>
        <dbReference type="Proteomes" id="UP000516422"/>
    </source>
</evidence>
<protein>
    <submittedName>
        <fullName evidence="2">X-Pro dipeptidyl-peptidase</fullName>
    </submittedName>
</protein>
<dbReference type="GO" id="GO:0008239">
    <property type="term" value="F:dipeptidyl-peptidase activity"/>
    <property type="evidence" value="ECO:0007669"/>
    <property type="project" value="InterPro"/>
</dbReference>
<proteinExistence type="predicted"/>
<accession>A0A7H1PRE7</accession>
<dbReference type="InterPro" id="IPR013736">
    <property type="entry name" value="Xaa-Pro_dipept_C"/>
</dbReference>
<organism evidence="2 3">
    <name type="scientific">Streptomyces griseofuscus</name>
    <dbReference type="NCBI Taxonomy" id="146922"/>
    <lineage>
        <taxon>Bacteria</taxon>
        <taxon>Bacillati</taxon>
        <taxon>Actinomycetota</taxon>
        <taxon>Actinomycetes</taxon>
        <taxon>Kitasatosporales</taxon>
        <taxon>Streptomycetaceae</taxon>
        <taxon>Streptomyces</taxon>
    </lineage>
</organism>
<dbReference type="RefSeq" id="WP_037662566.1">
    <property type="nucleotide sequence ID" value="NZ_CP051006.1"/>
</dbReference>